<evidence type="ECO:0000256" key="1">
    <source>
        <dbReference type="ARBA" id="ARBA00004651"/>
    </source>
</evidence>
<feature type="transmembrane region" description="Helical" evidence="6">
    <location>
        <begin position="139"/>
        <end position="161"/>
    </location>
</feature>
<evidence type="ECO:0000256" key="6">
    <source>
        <dbReference type="SAM" id="Phobius"/>
    </source>
</evidence>
<feature type="transmembrane region" description="Helical" evidence="6">
    <location>
        <begin position="115"/>
        <end position="133"/>
    </location>
</feature>
<organism evidence="8 9">
    <name type="scientific">Cognatiyoonia koreensis</name>
    <dbReference type="NCBI Taxonomy" id="364200"/>
    <lineage>
        <taxon>Bacteria</taxon>
        <taxon>Pseudomonadati</taxon>
        <taxon>Pseudomonadota</taxon>
        <taxon>Alphaproteobacteria</taxon>
        <taxon>Rhodobacterales</taxon>
        <taxon>Paracoccaceae</taxon>
        <taxon>Cognatiyoonia</taxon>
    </lineage>
</organism>
<dbReference type="EMBL" id="FOIZ01000001">
    <property type="protein sequence ID" value="SEV94232.1"/>
    <property type="molecule type" value="Genomic_DNA"/>
</dbReference>
<sequence length="275" mass="27748">MRIFLLTALTMTAFASNSLLNRIAVANYAMDPMVFAVIRTAAGAAMLTLLVLARRGVPQFGARQFGGAVSLAIYMIGFSWAYLSLGAGLGALILFGVLQVVMFGFAVVKGQDIPALRWAGAVIALVGLAVLLWPSGTDAVPVLGALSMAAAGIAWAAYTLLGQKGPDAVAASAGNFVLCLPLVILPLGAGWGGVLSGGGVALAITAGAVTSGLGYALWYRVLPKIATTTAAVAQLSVPVIAVAAGAVFLAEPLTMRLIVAGGLVLGGIGISLVRR</sequence>
<evidence type="ECO:0000256" key="3">
    <source>
        <dbReference type="ARBA" id="ARBA00022692"/>
    </source>
</evidence>
<evidence type="ECO:0000313" key="8">
    <source>
        <dbReference type="EMBL" id="SEV94232.1"/>
    </source>
</evidence>
<keyword evidence="9" id="KW-1185">Reference proteome</keyword>
<feature type="transmembrane region" description="Helical" evidence="6">
    <location>
        <begin position="32"/>
        <end position="53"/>
    </location>
</feature>
<reference evidence="8 9" key="1">
    <citation type="submission" date="2016-10" db="EMBL/GenBank/DDBJ databases">
        <authorList>
            <person name="de Groot N.N."/>
        </authorList>
    </citation>
    <scope>NUCLEOTIDE SEQUENCE [LARGE SCALE GENOMIC DNA]</scope>
    <source>
        <strain evidence="8 9">DSM 17925</strain>
    </source>
</reference>
<feature type="domain" description="EamA" evidence="7">
    <location>
        <begin position="143"/>
        <end position="271"/>
    </location>
</feature>
<feature type="transmembrane region" description="Helical" evidence="6">
    <location>
        <begin position="230"/>
        <end position="249"/>
    </location>
</feature>
<dbReference type="InterPro" id="IPR037185">
    <property type="entry name" value="EmrE-like"/>
</dbReference>
<evidence type="ECO:0000313" key="9">
    <source>
        <dbReference type="Proteomes" id="UP000199167"/>
    </source>
</evidence>
<accession>A0A1I0MZP0</accession>
<feature type="transmembrane region" description="Helical" evidence="6">
    <location>
        <begin position="65"/>
        <end position="83"/>
    </location>
</feature>
<dbReference type="Pfam" id="PF00892">
    <property type="entry name" value="EamA"/>
    <property type="match status" value="1"/>
</dbReference>
<dbReference type="SUPFAM" id="SSF103481">
    <property type="entry name" value="Multidrug resistance efflux transporter EmrE"/>
    <property type="match status" value="2"/>
</dbReference>
<evidence type="ECO:0000256" key="2">
    <source>
        <dbReference type="ARBA" id="ARBA00022475"/>
    </source>
</evidence>
<proteinExistence type="predicted"/>
<keyword evidence="4 6" id="KW-1133">Transmembrane helix</keyword>
<protein>
    <submittedName>
        <fullName evidence="8">EamA-like transporter family protein</fullName>
    </submittedName>
</protein>
<dbReference type="RefSeq" id="WP_089989473.1">
    <property type="nucleotide sequence ID" value="NZ_FOIZ01000001.1"/>
</dbReference>
<keyword evidence="5 6" id="KW-0472">Membrane</keyword>
<name>A0A1I0MZP0_9RHOB</name>
<feature type="transmembrane region" description="Helical" evidence="6">
    <location>
        <begin position="200"/>
        <end position="218"/>
    </location>
</feature>
<feature type="transmembrane region" description="Helical" evidence="6">
    <location>
        <begin position="89"/>
        <end position="108"/>
    </location>
</feature>
<dbReference type="PANTHER" id="PTHR42920">
    <property type="entry name" value="OS03G0707200 PROTEIN-RELATED"/>
    <property type="match status" value="1"/>
</dbReference>
<dbReference type="PANTHER" id="PTHR42920:SF5">
    <property type="entry name" value="EAMA DOMAIN-CONTAINING PROTEIN"/>
    <property type="match status" value="1"/>
</dbReference>
<dbReference type="GO" id="GO:0005886">
    <property type="term" value="C:plasma membrane"/>
    <property type="evidence" value="ECO:0007669"/>
    <property type="project" value="UniProtKB-SubCell"/>
</dbReference>
<keyword evidence="3 6" id="KW-0812">Transmembrane</keyword>
<evidence type="ECO:0000259" key="7">
    <source>
        <dbReference type="Pfam" id="PF00892"/>
    </source>
</evidence>
<evidence type="ECO:0000256" key="5">
    <source>
        <dbReference type="ARBA" id="ARBA00023136"/>
    </source>
</evidence>
<dbReference type="AlphaFoldDB" id="A0A1I0MZP0"/>
<evidence type="ECO:0000256" key="4">
    <source>
        <dbReference type="ARBA" id="ARBA00022989"/>
    </source>
</evidence>
<dbReference type="Proteomes" id="UP000199167">
    <property type="component" value="Unassembled WGS sequence"/>
</dbReference>
<keyword evidence="2" id="KW-1003">Cell membrane</keyword>
<dbReference type="STRING" id="364200.SAMN04488515_0333"/>
<feature type="transmembrane region" description="Helical" evidence="6">
    <location>
        <begin position="173"/>
        <end position="194"/>
    </location>
</feature>
<gene>
    <name evidence="8" type="ORF">SAMN04488515_0333</name>
</gene>
<comment type="subcellular location">
    <subcellularLocation>
        <location evidence="1">Cell membrane</location>
        <topology evidence="1">Multi-pass membrane protein</topology>
    </subcellularLocation>
</comment>
<dbReference type="InterPro" id="IPR051258">
    <property type="entry name" value="Diverse_Substrate_Transporter"/>
</dbReference>
<dbReference type="InterPro" id="IPR000620">
    <property type="entry name" value="EamA_dom"/>
</dbReference>
<feature type="transmembrane region" description="Helical" evidence="6">
    <location>
        <begin position="255"/>
        <end position="273"/>
    </location>
</feature>
<dbReference type="OrthoDB" id="321830at2"/>